<dbReference type="AlphaFoldDB" id="A0A0K0XAB9"/>
<dbReference type="Proteomes" id="UP000062255">
    <property type="component" value="Chromosome"/>
</dbReference>
<dbReference type="SUPFAM" id="SSF48498">
    <property type="entry name" value="Tetracyclin repressor-like, C-terminal domain"/>
    <property type="match status" value="1"/>
</dbReference>
<gene>
    <name evidence="6" type="ORF">AFA91_23330</name>
</gene>
<evidence type="ECO:0000256" key="3">
    <source>
        <dbReference type="ARBA" id="ARBA00023163"/>
    </source>
</evidence>
<reference evidence="6 7" key="1">
    <citation type="submission" date="2015-07" db="EMBL/GenBank/DDBJ databases">
        <title>Complete genome sequence of Mycobacterium goodii X7B, a facultative thermophilic biodesulfurizing bacterium.</title>
        <authorList>
            <person name="Yu B."/>
            <person name="Li F."/>
            <person name="Xu P."/>
        </authorList>
    </citation>
    <scope>NUCLEOTIDE SEQUENCE [LARGE SCALE GENOMIC DNA]</scope>
    <source>
        <strain evidence="6 7">X7B</strain>
    </source>
</reference>
<dbReference type="InterPro" id="IPR050109">
    <property type="entry name" value="HTH-type_TetR-like_transc_reg"/>
</dbReference>
<dbReference type="InterPro" id="IPR001647">
    <property type="entry name" value="HTH_TetR"/>
</dbReference>
<dbReference type="GO" id="GO:0000976">
    <property type="term" value="F:transcription cis-regulatory region binding"/>
    <property type="evidence" value="ECO:0007669"/>
    <property type="project" value="TreeGrafter"/>
</dbReference>
<protein>
    <submittedName>
        <fullName evidence="6">TetR family transcriptional regulator</fullName>
    </submittedName>
</protein>
<dbReference type="EMBL" id="CP012150">
    <property type="protein sequence ID" value="AKS34335.1"/>
    <property type="molecule type" value="Genomic_DNA"/>
</dbReference>
<dbReference type="RefSeq" id="WP_049746793.1">
    <property type="nucleotide sequence ID" value="NZ_CP012150.1"/>
</dbReference>
<evidence type="ECO:0000259" key="5">
    <source>
        <dbReference type="PROSITE" id="PS50977"/>
    </source>
</evidence>
<dbReference type="SUPFAM" id="SSF46689">
    <property type="entry name" value="Homeodomain-like"/>
    <property type="match status" value="1"/>
</dbReference>
<dbReference type="OrthoDB" id="9796019at2"/>
<dbReference type="Pfam" id="PF00440">
    <property type="entry name" value="TetR_N"/>
    <property type="match status" value="1"/>
</dbReference>
<name>A0A0K0XAB9_MYCGD</name>
<dbReference type="GO" id="GO:0003700">
    <property type="term" value="F:DNA-binding transcription factor activity"/>
    <property type="evidence" value="ECO:0007669"/>
    <property type="project" value="TreeGrafter"/>
</dbReference>
<evidence type="ECO:0000256" key="2">
    <source>
        <dbReference type="ARBA" id="ARBA00023125"/>
    </source>
</evidence>
<dbReference type="KEGG" id="mgo:AFA91_23330"/>
<dbReference type="Gene3D" id="1.10.357.10">
    <property type="entry name" value="Tetracycline Repressor, domain 2"/>
    <property type="match status" value="1"/>
</dbReference>
<keyword evidence="3" id="KW-0804">Transcription</keyword>
<dbReference type="PANTHER" id="PTHR30055:SF148">
    <property type="entry name" value="TETR-FAMILY TRANSCRIPTIONAL REGULATOR"/>
    <property type="match status" value="1"/>
</dbReference>
<dbReference type="InterPro" id="IPR009057">
    <property type="entry name" value="Homeodomain-like_sf"/>
</dbReference>
<evidence type="ECO:0000313" key="7">
    <source>
        <dbReference type="Proteomes" id="UP000062255"/>
    </source>
</evidence>
<organism evidence="6 7">
    <name type="scientific">Mycolicibacterium goodii</name>
    <name type="common">Mycobacterium goodii</name>
    <dbReference type="NCBI Taxonomy" id="134601"/>
    <lineage>
        <taxon>Bacteria</taxon>
        <taxon>Bacillati</taxon>
        <taxon>Actinomycetota</taxon>
        <taxon>Actinomycetes</taxon>
        <taxon>Mycobacteriales</taxon>
        <taxon>Mycobacteriaceae</taxon>
        <taxon>Mycolicibacterium</taxon>
    </lineage>
</organism>
<feature type="DNA-binding region" description="H-T-H motif" evidence="4">
    <location>
        <begin position="37"/>
        <end position="56"/>
    </location>
</feature>
<proteinExistence type="predicted"/>
<dbReference type="STRING" id="134601.AFA91_23330"/>
<dbReference type="InterPro" id="IPR011075">
    <property type="entry name" value="TetR_C"/>
</dbReference>
<sequence length="205" mass="22485">MSSKGSSGQRRRGSALESAILEAGWDQLTECGYEAFNIDAVATRSGSARSVLYRRWPSRMDLLKAVIRHRGEIDQIPIPDAGTLRGDVLAVLTEFNNRRSRTIGLIAARLGAYFNEAEGSPQQLRALFVPDGPSGMEIIVQRAISRGELATMPPARIVALPTDLLRHELLMTMTSVPAETITEIVDDIFLPLATNFGESARRGHR</sequence>
<dbReference type="PANTHER" id="PTHR30055">
    <property type="entry name" value="HTH-TYPE TRANSCRIPTIONAL REGULATOR RUTR"/>
    <property type="match status" value="1"/>
</dbReference>
<dbReference type="PATRIC" id="fig|134601.6.peg.4824"/>
<dbReference type="PROSITE" id="PS50977">
    <property type="entry name" value="HTH_TETR_2"/>
    <property type="match status" value="1"/>
</dbReference>
<accession>A0A0K0XAB9</accession>
<dbReference type="InterPro" id="IPR036271">
    <property type="entry name" value="Tet_transcr_reg_TetR-rel_C_sf"/>
</dbReference>
<evidence type="ECO:0000256" key="4">
    <source>
        <dbReference type="PROSITE-ProRule" id="PRU00335"/>
    </source>
</evidence>
<evidence type="ECO:0000313" key="6">
    <source>
        <dbReference type="EMBL" id="AKS34335.1"/>
    </source>
</evidence>
<evidence type="ECO:0000256" key="1">
    <source>
        <dbReference type="ARBA" id="ARBA00023015"/>
    </source>
</evidence>
<keyword evidence="2 4" id="KW-0238">DNA-binding</keyword>
<feature type="domain" description="HTH tetR-type" evidence="5">
    <location>
        <begin position="14"/>
        <end position="74"/>
    </location>
</feature>
<dbReference type="Pfam" id="PF16859">
    <property type="entry name" value="TetR_C_11"/>
    <property type="match status" value="1"/>
</dbReference>
<dbReference type="Gene3D" id="1.10.10.60">
    <property type="entry name" value="Homeodomain-like"/>
    <property type="match status" value="1"/>
</dbReference>
<keyword evidence="1" id="KW-0805">Transcription regulation</keyword>